<keyword evidence="1" id="KW-0812">Transmembrane</keyword>
<protein>
    <submittedName>
        <fullName evidence="2">Uncharacterized protein</fullName>
    </submittedName>
</protein>
<dbReference type="AlphaFoldDB" id="U4TJE8"/>
<keyword evidence="1" id="KW-1133">Transmembrane helix</keyword>
<dbReference type="RefSeq" id="WP_022529693.1">
    <property type="nucleotide sequence ID" value="NZ_KI271590.1"/>
</dbReference>
<dbReference type="HOGENOM" id="CLU_1487257_0_0_9"/>
<gene>
    <name evidence="2" type="ORF">L248_3108</name>
</gene>
<feature type="transmembrane region" description="Helical" evidence="1">
    <location>
        <begin position="7"/>
        <end position="33"/>
    </location>
</feature>
<evidence type="ECO:0000313" key="2">
    <source>
        <dbReference type="EMBL" id="ERL64946.1"/>
    </source>
</evidence>
<dbReference type="Proteomes" id="UP000030647">
    <property type="component" value="Unassembled WGS sequence"/>
</dbReference>
<feature type="transmembrane region" description="Helical" evidence="1">
    <location>
        <begin position="161"/>
        <end position="179"/>
    </location>
</feature>
<proteinExistence type="predicted"/>
<reference evidence="3" key="1">
    <citation type="journal article" date="2013" name="Genome Announc.">
        <title>Whole-Genome Sequencing of Lactobacillus shenzhenensis Strain LY-73T.</title>
        <authorList>
            <person name="Lin Z."/>
            <person name="Liu Z."/>
            <person name="Yang R."/>
            <person name="Zou Y."/>
            <person name="Wan D."/>
            <person name="Chen J."/>
            <person name="Guo M."/>
            <person name="Zhao J."/>
            <person name="Fang C."/>
            <person name="Yang R."/>
            <person name="Liu F."/>
        </authorList>
    </citation>
    <scope>NUCLEOTIDE SEQUENCE [LARGE SCALE GENOMIC DNA]</scope>
    <source>
        <strain evidence="3">LY-73</strain>
    </source>
</reference>
<sequence>MRYGRLLIPLYGGAFISWTAWTALVTVTARWVYRFSLIDFLGYPSMMSVGSWLLFVLICFWLSRTMGQERLQPLFVQIRWGSRRRVFWQYSVTAAWLIVCLLIPLSAVHMPLLGCVNFAMMIPVSVFHLGQTTTPLTLTMLLVVAFWPLLWGLFLLGWPAFLGRVAIVGGWIAVQWILFTL</sequence>
<evidence type="ECO:0000313" key="3">
    <source>
        <dbReference type="Proteomes" id="UP000030647"/>
    </source>
</evidence>
<feature type="transmembrane region" description="Helical" evidence="1">
    <location>
        <begin position="86"/>
        <end position="105"/>
    </location>
</feature>
<dbReference type="STRING" id="1231336.L248_3108"/>
<feature type="transmembrane region" description="Helical" evidence="1">
    <location>
        <begin position="45"/>
        <end position="65"/>
    </location>
</feature>
<dbReference type="EMBL" id="KI271590">
    <property type="protein sequence ID" value="ERL64946.1"/>
    <property type="molecule type" value="Genomic_DNA"/>
</dbReference>
<evidence type="ECO:0000256" key="1">
    <source>
        <dbReference type="SAM" id="Phobius"/>
    </source>
</evidence>
<feature type="transmembrane region" description="Helical" evidence="1">
    <location>
        <begin position="136"/>
        <end position="155"/>
    </location>
</feature>
<keyword evidence="3" id="KW-1185">Reference proteome</keyword>
<keyword evidence="1" id="KW-0472">Membrane</keyword>
<organism evidence="2 3">
    <name type="scientific">Schleiferilactobacillus shenzhenensis LY-73</name>
    <dbReference type="NCBI Taxonomy" id="1231336"/>
    <lineage>
        <taxon>Bacteria</taxon>
        <taxon>Bacillati</taxon>
        <taxon>Bacillota</taxon>
        <taxon>Bacilli</taxon>
        <taxon>Lactobacillales</taxon>
        <taxon>Lactobacillaceae</taxon>
        <taxon>Schleiferilactobacillus</taxon>
    </lineage>
</organism>
<name>U4TJE8_9LACO</name>
<accession>U4TJE8</accession>